<dbReference type="AlphaFoldDB" id="A0A1M5C078"/>
<name>A0A1M5C078_9FLAO</name>
<sequence>MKNIQLTQLDKYKENPNYELTEGNIYKDIEENHYVFSLSYELEENEDSQYPLEDILDKFYLHVSDFIDEDNYYTSKNIILELGGDLEDVKAAISNIIGKRVYNEEYNDDEGVTRVKLVIV</sequence>
<dbReference type="Proteomes" id="UP000184518">
    <property type="component" value="Unassembled WGS sequence"/>
</dbReference>
<proteinExistence type="predicted"/>
<protein>
    <submittedName>
        <fullName evidence="1">Uncharacterized protein</fullName>
    </submittedName>
</protein>
<dbReference type="RefSeq" id="WP_072956777.1">
    <property type="nucleotide sequence ID" value="NZ_FQUT01000004.1"/>
</dbReference>
<reference evidence="2" key="1">
    <citation type="submission" date="2016-11" db="EMBL/GenBank/DDBJ databases">
        <authorList>
            <person name="Varghese N."/>
            <person name="Submissions S."/>
        </authorList>
    </citation>
    <scope>NUCLEOTIDE SEQUENCE [LARGE SCALE GENOMIC DNA]</scope>
    <source>
        <strain evidence="2">DSM 27619</strain>
    </source>
</reference>
<evidence type="ECO:0000313" key="1">
    <source>
        <dbReference type="EMBL" id="SHF48148.1"/>
    </source>
</evidence>
<evidence type="ECO:0000313" key="2">
    <source>
        <dbReference type="Proteomes" id="UP000184518"/>
    </source>
</evidence>
<keyword evidence="2" id="KW-1185">Reference proteome</keyword>
<dbReference type="OrthoDB" id="5192882at2"/>
<dbReference type="STRING" id="1416778.SAMN05443633_104356"/>
<accession>A0A1M5C078</accession>
<dbReference type="EMBL" id="FQUT01000004">
    <property type="protein sequence ID" value="SHF48148.1"/>
    <property type="molecule type" value="Genomic_DNA"/>
</dbReference>
<gene>
    <name evidence="1" type="ORF">SAMN05443633_104356</name>
</gene>
<organism evidence="1 2">
    <name type="scientific">Chryseobacterium arachidis</name>
    <dbReference type="NCBI Taxonomy" id="1416778"/>
    <lineage>
        <taxon>Bacteria</taxon>
        <taxon>Pseudomonadati</taxon>
        <taxon>Bacteroidota</taxon>
        <taxon>Flavobacteriia</taxon>
        <taxon>Flavobacteriales</taxon>
        <taxon>Weeksellaceae</taxon>
        <taxon>Chryseobacterium group</taxon>
        <taxon>Chryseobacterium</taxon>
    </lineage>
</organism>